<name>A0A2U2PGE5_9SPHI</name>
<reference evidence="5 6" key="1">
    <citation type="submission" date="2018-04" db="EMBL/GenBank/DDBJ databases">
        <title>Pedobacter chongqingensis sp. nov., isolated from a rottenly hemp rope.</title>
        <authorList>
            <person name="Cai Y."/>
        </authorList>
    </citation>
    <scope>NUCLEOTIDE SEQUENCE [LARGE SCALE GENOMIC DNA]</scope>
    <source>
        <strain evidence="5 6">FJ4-8</strain>
    </source>
</reference>
<comment type="caution">
    <text evidence="5">The sequence shown here is derived from an EMBL/GenBank/DDBJ whole genome shotgun (WGS) entry which is preliminary data.</text>
</comment>
<evidence type="ECO:0000313" key="5">
    <source>
        <dbReference type="EMBL" id="PWG80453.1"/>
    </source>
</evidence>
<dbReference type="PANTHER" id="PTHR34069:SF2">
    <property type="entry name" value="BETA-KETOACYL-[ACYL-CARRIER-PROTEIN] SYNTHASE III"/>
    <property type="match status" value="1"/>
</dbReference>
<dbReference type="EMBL" id="QEAS01000009">
    <property type="protein sequence ID" value="PWG80453.1"/>
    <property type="molecule type" value="Genomic_DNA"/>
</dbReference>
<dbReference type="InterPro" id="IPR013751">
    <property type="entry name" value="ACP_syn_III_N"/>
</dbReference>
<feature type="domain" description="Beta-ketoacyl-[acyl-carrier-protein] synthase III C-terminal" evidence="3">
    <location>
        <begin position="259"/>
        <end position="358"/>
    </location>
</feature>
<dbReference type="RefSeq" id="WP_109416160.1">
    <property type="nucleotide sequence ID" value="NZ_QEAS01000009.1"/>
</dbReference>
<evidence type="ECO:0000313" key="6">
    <source>
        <dbReference type="Proteomes" id="UP000245647"/>
    </source>
</evidence>
<keyword evidence="2" id="KW-0012">Acyltransferase</keyword>
<dbReference type="GO" id="GO:0006633">
    <property type="term" value="P:fatty acid biosynthetic process"/>
    <property type="evidence" value="ECO:0007669"/>
    <property type="project" value="InterPro"/>
</dbReference>
<accession>A0A2U2PGE5</accession>
<dbReference type="SUPFAM" id="SSF53901">
    <property type="entry name" value="Thiolase-like"/>
    <property type="match status" value="1"/>
</dbReference>
<dbReference type="Pfam" id="PF08541">
    <property type="entry name" value="ACP_syn_III_C"/>
    <property type="match status" value="1"/>
</dbReference>
<gene>
    <name evidence="5" type="ORF">DDR33_12705</name>
</gene>
<organism evidence="5 6">
    <name type="scientific">Pararcticibacter amylolyticus</name>
    <dbReference type="NCBI Taxonomy" id="2173175"/>
    <lineage>
        <taxon>Bacteria</taxon>
        <taxon>Pseudomonadati</taxon>
        <taxon>Bacteroidota</taxon>
        <taxon>Sphingobacteriia</taxon>
        <taxon>Sphingobacteriales</taxon>
        <taxon>Sphingobacteriaceae</taxon>
        <taxon>Pararcticibacter</taxon>
    </lineage>
</organism>
<evidence type="ECO:0000259" key="4">
    <source>
        <dbReference type="Pfam" id="PF08545"/>
    </source>
</evidence>
<keyword evidence="6" id="KW-1185">Reference proteome</keyword>
<dbReference type="Pfam" id="PF08545">
    <property type="entry name" value="ACP_syn_III"/>
    <property type="match status" value="1"/>
</dbReference>
<dbReference type="Gene3D" id="3.40.47.10">
    <property type="match status" value="1"/>
</dbReference>
<feature type="domain" description="Beta-ketoacyl-[acyl-carrier-protein] synthase III N-terminal" evidence="4">
    <location>
        <begin position="133"/>
        <end position="208"/>
    </location>
</feature>
<sequence length="359" mass="39674">MKNNPYSVIAGTGSYIPGTIIKNEYFLDHQFCDKEGNPIPKNNTEIIKKFKEITGIEERRYASKEQRASDLGYLAALDALQSSGIEKETLDYIIVAHNFGDIRDGSNRVDIVPSLASRIKQLLQIENPDCVAYDLPFGCPGWVQAVIQADYYIRSGDARRCLAIGTETLSRIIDPHDRDSMLYGDGSGATILEASDEGETGILAHKTRTFALQHAMLLAMEGSYSAGYSSKEDLFVKMNGRKLYEFAITNVPVLIKDTLDKAGLHITDISKVLIHQANEKMDMVILERLFKLYGLNAPEKDIMPMSISWLGNSSVATVPTLLDMIMKGKMPEHSINPGDKVVIASVGAGMNINAVIYQF</sequence>
<proteinExistence type="predicted"/>
<dbReference type="PANTHER" id="PTHR34069">
    <property type="entry name" value="3-OXOACYL-[ACYL-CARRIER-PROTEIN] SYNTHASE 3"/>
    <property type="match status" value="1"/>
</dbReference>
<keyword evidence="1" id="KW-0808">Transferase</keyword>
<dbReference type="AlphaFoldDB" id="A0A2U2PGE5"/>
<protein>
    <submittedName>
        <fullName evidence="5">3-oxoacyl-ACP synthase</fullName>
    </submittedName>
</protein>
<dbReference type="Proteomes" id="UP000245647">
    <property type="component" value="Unassembled WGS sequence"/>
</dbReference>
<evidence type="ECO:0000259" key="3">
    <source>
        <dbReference type="Pfam" id="PF08541"/>
    </source>
</evidence>
<evidence type="ECO:0000256" key="2">
    <source>
        <dbReference type="ARBA" id="ARBA00023315"/>
    </source>
</evidence>
<dbReference type="OrthoDB" id="5171393at2"/>
<evidence type="ECO:0000256" key="1">
    <source>
        <dbReference type="ARBA" id="ARBA00022679"/>
    </source>
</evidence>
<dbReference type="GO" id="GO:0004315">
    <property type="term" value="F:3-oxoacyl-[acyl-carrier-protein] synthase activity"/>
    <property type="evidence" value="ECO:0007669"/>
    <property type="project" value="InterPro"/>
</dbReference>
<dbReference type="InterPro" id="IPR016039">
    <property type="entry name" value="Thiolase-like"/>
</dbReference>
<dbReference type="InterPro" id="IPR013747">
    <property type="entry name" value="ACP_syn_III_C"/>
</dbReference>
<dbReference type="CDD" id="cd00830">
    <property type="entry name" value="KAS_III"/>
    <property type="match status" value="1"/>
</dbReference>
<dbReference type="GO" id="GO:0044550">
    <property type="term" value="P:secondary metabolite biosynthetic process"/>
    <property type="evidence" value="ECO:0007669"/>
    <property type="project" value="TreeGrafter"/>
</dbReference>